<feature type="compositionally biased region" description="Basic and acidic residues" evidence="1">
    <location>
        <begin position="530"/>
        <end position="539"/>
    </location>
</feature>
<protein>
    <recommendedName>
        <fullName evidence="2">DUF2293 domain-containing protein</fullName>
    </recommendedName>
</protein>
<dbReference type="EMBL" id="ML992713">
    <property type="protein sequence ID" value="KAF2206707.1"/>
    <property type="molecule type" value="Genomic_DNA"/>
</dbReference>
<dbReference type="InterPro" id="IPR018744">
    <property type="entry name" value="DUF2293"/>
</dbReference>
<dbReference type="Pfam" id="PF10056">
    <property type="entry name" value="DUF2293"/>
    <property type="match status" value="1"/>
</dbReference>
<feature type="compositionally biased region" description="Basic residues" evidence="1">
    <location>
        <begin position="476"/>
        <end position="486"/>
    </location>
</feature>
<feature type="region of interest" description="Disordered" evidence="1">
    <location>
        <begin position="417"/>
        <end position="564"/>
    </location>
</feature>
<reference evidence="3" key="1">
    <citation type="journal article" date="2020" name="Stud. Mycol.">
        <title>101 Dothideomycetes genomes: a test case for predicting lifestyles and emergence of pathogens.</title>
        <authorList>
            <person name="Haridas S."/>
            <person name="Albert R."/>
            <person name="Binder M."/>
            <person name="Bloem J."/>
            <person name="Labutti K."/>
            <person name="Salamov A."/>
            <person name="Andreopoulos B."/>
            <person name="Baker S."/>
            <person name="Barry K."/>
            <person name="Bills G."/>
            <person name="Bluhm B."/>
            <person name="Cannon C."/>
            <person name="Castanera R."/>
            <person name="Culley D."/>
            <person name="Daum C."/>
            <person name="Ezra D."/>
            <person name="Gonzalez J."/>
            <person name="Henrissat B."/>
            <person name="Kuo A."/>
            <person name="Liang C."/>
            <person name="Lipzen A."/>
            <person name="Lutzoni F."/>
            <person name="Magnuson J."/>
            <person name="Mondo S."/>
            <person name="Nolan M."/>
            <person name="Ohm R."/>
            <person name="Pangilinan J."/>
            <person name="Park H.-J."/>
            <person name="Ramirez L."/>
            <person name="Alfaro M."/>
            <person name="Sun H."/>
            <person name="Tritt A."/>
            <person name="Yoshinaga Y."/>
            <person name="Zwiers L.-H."/>
            <person name="Turgeon B."/>
            <person name="Goodwin S."/>
            <person name="Spatafora J."/>
            <person name="Crous P."/>
            <person name="Grigoriev I."/>
        </authorList>
    </citation>
    <scope>NUCLEOTIDE SEQUENCE</scope>
    <source>
        <strain evidence="3">SCOH1-5</strain>
    </source>
</reference>
<accession>A0A6A6F320</accession>
<dbReference type="PANTHER" id="PTHR38113:SF1">
    <property type="entry name" value="DUF2293 DOMAIN-CONTAINING PROTEIN"/>
    <property type="match status" value="1"/>
</dbReference>
<keyword evidence="4" id="KW-1185">Reference proteome</keyword>
<evidence type="ECO:0000256" key="1">
    <source>
        <dbReference type="SAM" id="MobiDB-lite"/>
    </source>
</evidence>
<feature type="domain" description="DUF2293" evidence="2">
    <location>
        <begin position="172"/>
        <end position="255"/>
    </location>
</feature>
<organism evidence="3 4">
    <name type="scientific">Cercospora zeae-maydis SCOH1-5</name>
    <dbReference type="NCBI Taxonomy" id="717836"/>
    <lineage>
        <taxon>Eukaryota</taxon>
        <taxon>Fungi</taxon>
        <taxon>Dikarya</taxon>
        <taxon>Ascomycota</taxon>
        <taxon>Pezizomycotina</taxon>
        <taxon>Dothideomycetes</taxon>
        <taxon>Dothideomycetidae</taxon>
        <taxon>Mycosphaerellales</taxon>
        <taxon>Mycosphaerellaceae</taxon>
        <taxon>Cercospora</taxon>
    </lineage>
</organism>
<feature type="region of interest" description="Disordered" evidence="1">
    <location>
        <begin position="1"/>
        <end position="33"/>
    </location>
</feature>
<feature type="region of interest" description="Disordered" evidence="1">
    <location>
        <begin position="277"/>
        <end position="299"/>
    </location>
</feature>
<dbReference type="PANTHER" id="PTHR38113">
    <property type="match status" value="1"/>
</dbReference>
<proteinExistence type="predicted"/>
<feature type="compositionally biased region" description="Low complexity" evidence="1">
    <location>
        <begin position="1"/>
        <end position="19"/>
    </location>
</feature>
<name>A0A6A6F320_9PEZI</name>
<sequence>MTATTSRAPSARPASAARTIQKRRDKPYKTEQSRIVARKRKLDLHTTYTTAPEGFQFLPVGTPDLADRCKELSRQKGLPVNVVNAKPVSKHAVDPEKVSHHIHRIGYHFRSDVVDDACQELGYVHVHGSFIKEADLAAQNENTRMARALARHGLSWDVPTTGQETNENVRAAIKELFPRIPEEDLKAILEHAWEEGSHRVGTNSTIELPRRVQLATIARIRHTYTDYDRLLRAFEWKEARALVEATCLKKLIEWRGENEDDDDNELEEIVRETIVIDDDDSDSKPRRASEADDEDSAADIDQAYASDTSLEISHKPAALEDLGAESHDERTRRFLDRHHPPIRSTQQRFMDVRHKIGLARQQLRDAHLFDQPAVVRVHVPQSPHDDGTIMIDGRMYRRAPIPVDVSTSPAYYAPVPQPPPGHIIAQPLAPSHAMPASPRRDDSSFGRGPQDQPIASIEPQDNLRRKAISSATAGHTRAHSNGHRSHPVSPVRDSTGKRRRLDSYSQNGPSTDPAQYYRSPLHTPFRTHGAHPEKLDPKESVYTQPQADPRGSPFAGRPSMPEVQPRQDSFFAYGAPAPVTGLPQGTVPHGYRVHQNSTNVESRSAPKYGFVDAQVAPIQYVPLSRQYLPRPPAERHAASGPGSSGRAVPQVMYVNQAQPGYAYQAQPIHGAPAAVQPAPVTISTSYPASTAQYAPQPRYYYPG</sequence>
<evidence type="ECO:0000313" key="4">
    <source>
        <dbReference type="Proteomes" id="UP000799539"/>
    </source>
</evidence>
<evidence type="ECO:0000259" key="2">
    <source>
        <dbReference type="Pfam" id="PF10056"/>
    </source>
</evidence>
<dbReference type="OrthoDB" id="5288828at2759"/>
<feature type="compositionally biased region" description="Polar residues" evidence="1">
    <location>
        <begin position="503"/>
        <end position="513"/>
    </location>
</feature>
<gene>
    <name evidence="3" type="ORF">CERZMDRAFT_103102</name>
</gene>
<evidence type="ECO:0000313" key="3">
    <source>
        <dbReference type="EMBL" id="KAF2206707.1"/>
    </source>
</evidence>
<dbReference type="Proteomes" id="UP000799539">
    <property type="component" value="Unassembled WGS sequence"/>
</dbReference>
<dbReference type="AlphaFoldDB" id="A0A6A6F320"/>